<organism evidence="2 3">
    <name type="scientific">Leptospira alexanderi serovar Manhao 3 str. L 60</name>
    <dbReference type="NCBI Taxonomy" id="1049759"/>
    <lineage>
        <taxon>Bacteria</taxon>
        <taxon>Pseudomonadati</taxon>
        <taxon>Spirochaetota</taxon>
        <taxon>Spirochaetia</taxon>
        <taxon>Leptospirales</taxon>
        <taxon>Leptospiraceae</taxon>
        <taxon>Leptospira</taxon>
    </lineage>
</organism>
<reference evidence="2" key="1">
    <citation type="submission" date="2013-05" db="EMBL/GenBank/DDBJ databases">
        <authorList>
            <person name="Harkins D.M."/>
            <person name="Durkin A.S."/>
            <person name="Brinkac L.M."/>
            <person name="Haft D.H."/>
            <person name="Selengut J.D."/>
            <person name="Sanka R."/>
            <person name="DePew J."/>
            <person name="Purushe J."/>
            <person name="Hartskeerl R.A."/>
            <person name="Ahmed A."/>
            <person name="van der Linden H."/>
            <person name="Goris M.G.A."/>
            <person name="Vinetz J.M."/>
            <person name="Sutton G.G."/>
            <person name="Nierman W.C."/>
            <person name="Fouts D.E."/>
        </authorList>
    </citation>
    <scope>NUCLEOTIDE SEQUENCE [LARGE SCALE GENOMIC DNA]</scope>
    <source>
        <strain evidence="2">L 60</strain>
    </source>
</reference>
<sequence length="119" mass="13580">MKPTGLIRNHTFALLPAFLLYLFSFVPLLSENAEPKNIWEKLGTFETGKGKLPPSCSFEGEDKDLPQFWLEDLIESETAESNTFSIRSEIKTIPWVFVLQIGFNEKLSYFLINLPPPIS</sequence>
<dbReference type="OrthoDB" id="343026at2"/>
<dbReference type="STRING" id="100053.GCA_002009845_02280"/>
<evidence type="ECO:0000313" key="3">
    <source>
        <dbReference type="Proteomes" id="UP000018747"/>
    </source>
</evidence>
<evidence type="ECO:0000256" key="1">
    <source>
        <dbReference type="SAM" id="Phobius"/>
    </source>
</evidence>
<accession>V6I575</accession>
<gene>
    <name evidence="2" type="ORF">LEP1GSC062_0302</name>
</gene>
<keyword evidence="1" id="KW-0812">Transmembrane</keyword>
<protein>
    <submittedName>
        <fullName evidence="2">Uncharacterized protein</fullName>
    </submittedName>
</protein>
<dbReference type="AlphaFoldDB" id="V6I575"/>
<feature type="transmembrane region" description="Helical" evidence="1">
    <location>
        <begin position="12"/>
        <end position="30"/>
    </location>
</feature>
<evidence type="ECO:0000313" key="2">
    <source>
        <dbReference type="EMBL" id="EQA60379.1"/>
    </source>
</evidence>
<dbReference type="Proteomes" id="UP000018747">
    <property type="component" value="Unassembled WGS sequence"/>
</dbReference>
<comment type="caution">
    <text evidence="2">The sequence shown here is derived from an EMBL/GenBank/DDBJ whole genome shotgun (WGS) entry which is preliminary data.</text>
</comment>
<dbReference type="RefSeq" id="WP_010576572.1">
    <property type="nucleotide sequence ID" value="NZ_AHMT02000065.1"/>
</dbReference>
<keyword evidence="1" id="KW-0472">Membrane</keyword>
<name>V6I575_9LEPT</name>
<proteinExistence type="predicted"/>
<dbReference type="EMBL" id="AHMT02000065">
    <property type="protein sequence ID" value="EQA60379.1"/>
    <property type="molecule type" value="Genomic_DNA"/>
</dbReference>
<keyword evidence="1" id="KW-1133">Transmembrane helix</keyword>
<keyword evidence="3" id="KW-1185">Reference proteome</keyword>